<protein>
    <submittedName>
        <fullName evidence="2">Uncharacterized protein</fullName>
    </submittedName>
</protein>
<dbReference type="AlphaFoldDB" id="A0A1C7MYF1"/>
<reference evidence="2 3" key="1">
    <citation type="submission" date="2016-03" db="EMBL/GenBank/DDBJ databases">
        <title>Choanephora cucurbitarum.</title>
        <authorList>
            <person name="Min B."/>
            <person name="Park H."/>
            <person name="Park J.-H."/>
            <person name="Shin H.-D."/>
            <person name="Choi I.-G."/>
        </authorList>
    </citation>
    <scope>NUCLEOTIDE SEQUENCE [LARGE SCALE GENOMIC DNA]</scope>
    <source>
        <strain evidence="2 3">KUS-F28377</strain>
    </source>
</reference>
<name>A0A1C7MYF1_9FUNG</name>
<organism evidence="2 3">
    <name type="scientific">Choanephora cucurbitarum</name>
    <dbReference type="NCBI Taxonomy" id="101091"/>
    <lineage>
        <taxon>Eukaryota</taxon>
        <taxon>Fungi</taxon>
        <taxon>Fungi incertae sedis</taxon>
        <taxon>Mucoromycota</taxon>
        <taxon>Mucoromycotina</taxon>
        <taxon>Mucoromycetes</taxon>
        <taxon>Mucorales</taxon>
        <taxon>Mucorineae</taxon>
        <taxon>Choanephoraceae</taxon>
        <taxon>Choanephoroideae</taxon>
        <taxon>Choanephora</taxon>
    </lineage>
</organism>
<dbReference type="Proteomes" id="UP000093000">
    <property type="component" value="Unassembled WGS sequence"/>
</dbReference>
<dbReference type="InParanoid" id="A0A1C7MYF1"/>
<evidence type="ECO:0000313" key="2">
    <source>
        <dbReference type="EMBL" id="OBZ81429.1"/>
    </source>
</evidence>
<evidence type="ECO:0000256" key="1">
    <source>
        <dbReference type="SAM" id="MobiDB-lite"/>
    </source>
</evidence>
<evidence type="ECO:0000313" key="3">
    <source>
        <dbReference type="Proteomes" id="UP000093000"/>
    </source>
</evidence>
<gene>
    <name evidence="2" type="ORF">A0J61_10519</name>
</gene>
<sequence length="127" mass="14413">MFVIPKKNGDGSVSSDSTQRQDDFHRPVRCVSAHPNSSFLTPISTLQLAKLTSSVHDYSLWSVGGSISFTKLIKRLLDWVRSRQIRLSMLLGRFDYHRRIRDLGFTTNTIGSTTDAKSEVFSQHKEI</sequence>
<feature type="region of interest" description="Disordered" evidence="1">
    <location>
        <begin position="1"/>
        <end position="25"/>
    </location>
</feature>
<accession>A0A1C7MYF1</accession>
<keyword evidence="3" id="KW-1185">Reference proteome</keyword>
<dbReference type="EMBL" id="LUGH01001214">
    <property type="protein sequence ID" value="OBZ81429.1"/>
    <property type="molecule type" value="Genomic_DNA"/>
</dbReference>
<proteinExistence type="predicted"/>
<feature type="non-terminal residue" evidence="2">
    <location>
        <position position="127"/>
    </location>
</feature>
<comment type="caution">
    <text evidence="2">The sequence shown here is derived from an EMBL/GenBank/DDBJ whole genome shotgun (WGS) entry which is preliminary data.</text>
</comment>